<name>A0A410DSM8_9CLOT</name>
<dbReference type="EMBL" id="CP025746">
    <property type="protein sequence ID" value="QAA32079.1"/>
    <property type="molecule type" value="Genomic_DNA"/>
</dbReference>
<organism evidence="1 2">
    <name type="scientific">Clostridium manihotivorum</name>
    <dbReference type="NCBI Taxonomy" id="2320868"/>
    <lineage>
        <taxon>Bacteria</taxon>
        <taxon>Bacillati</taxon>
        <taxon>Bacillota</taxon>
        <taxon>Clostridia</taxon>
        <taxon>Eubacteriales</taxon>
        <taxon>Clostridiaceae</taxon>
        <taxon>Clostridium</taxon>
    </lineage>
</organism>
<proteinExistence type="predicted"/>
<dbReference type="Proteomes" id="UP000286268">
    <property type="component" value="Chromosome"/>
</dbReference>
<keyword evidence="2" id="KW-1185">Reference proteome</keyword>
<dbReference type="AlphaFoldDB" id="A0A410DSM8"/>
<protein>
    <submittedName>
        <fullName evidence="1">Uncharacterized protein</fullName>
    </submittedName>
</protein>
<gene>
    <name evidence="1" type="ORF">C1I91_10650</name>
</gene>
<dbReference type="RefSeq" id="WP_128212869.1">
    <property type="nucleotide sequence ID" value="NZ_CP025746.1"/>
</dbReference>
<sequence length="118" mass="13455">MKGINAANKRVVVGGGTFTDSLIRNTASTEEYVAYVISLINNYLFSGKEIVDYLMDSENLYLYHGEDEILNLSQKYIDSFRQSGILAFDKFIIEILSANGFELNKRNNYYDKLKKASM</sequence>
<accession>A0A410DSM8</accession>
<dbReference type="KEGG" id="cmah:C1I91_10650"/>
<evidence type="ECO:0000313" key="1">
    <source>
        <dbReference type="EMBL" id="QAA32079.1"/>
    </source>
</evidence>
<evidence type="ECO:0000313" key="2">
    <source>
        <dbReference type="Proteomes" id="UP000286268"/>
    </source>
</evidence>
<reference evidence="1 2" key="1">
    <citation type="submission" date="2018-01" db="EMBL/GenBank/DDBJ databases">
        <title>Genome Sequencing and Assembly of Anaerobacter polyendosporus strain CT4.</title>
        <authorList>
            <person name="Tachaapaikoon C."/>
            <person name="Sutheeworapong S."/>
            <person name="Jenjaroenpun P."/>
            <person name="Wongsurawat T."/>
            <person name="Nookeaw I."/>
            <person name="Cheawchanlertfa P."/>
            <person name="Kosugi A."/>
            <person name="Cheevadhanarak S."/>
            <person name="Ratanakhanokchai K."/>
        </authorList>
    </citation>
    <scope>NUCLEOTIDE SEQUENCE [LARGE SCALE GENOMIC DNA]</scope>
    <source>
        <strain evidence="1 2">CT4</strain>
    </source>
</reference>